<dbReference type="RefSeq" id="WP_123131255.1">
    <property type="nucleotide sequence ID" value="NZ_JBHMAD010000013.1"/>
</dbReference>
<proteinExistence type="predicted"/>
<name>A0A3M9N6X5_9BACT</name>
<dbReference type="AlphaFoldDB" id="A0A3M9N6X5"/>
<keyword evidence="1" id="KW-1133">Transmembrane helix</keyword>
<evidence type="ECO:0000256" key="1">
    <source>
        <dbReference type="SAM" id="Phobius"/>
    </source>
</evidence>
<dbReference type="Pfam" id="PF04977">
    <property type="entry name" value="DivIC"/>
    <property type="match status" value="1"/>
</dbReference>
<dbReference type="InterPro" id="IPR007060">
    <property type="entry name" value="FtsL/DivIC"/>
</dbReference>
<dbReference type="OrthoDB" id="1467719at2"/>
<evidence type="ECO:0000313" key="2">
    <source>
        <dbReference type="EMBL" id="RNI33057.1"/>
    </source>
</evidence>
<comment type="caution">
    <text evidence="2">The sequence shown here is derived from an EMBL/GenBank/DDBJ whole genome shotgun (WGS) entry which is preliminary data.</text>
</comment>
<protein>
    <submittedName>
        <fullName evidence="2">Septum formation initiator family protein</fullName>
    </submittedName>
</protein>
<reference evidence="2 3" key="1">
    <citation type="submission" date="2018-11" db="EMBL/GenBank/DDBJ databases">
        <title>Rufibacter latericius sp. nov., isolated from water in Baiyang Lake.</title>
        <authorList>
            <person name="Yang Y."/>
        </authorList>
    </citation>
    <scope>NUCLEOTIDE SEQUENCE [LARGE SCALE GENOMIC DNA]</scope>
    <source>
        <strain evidence="2 3">MCC P1</strain>
    </source>
</reference>
<dbReference type="EMBL" id="RJJE01000001">
    <property type="protein sequence ID" value="RNI33057.1"/>
    <property type="molecule type" value="Genomic_DNA"/>
</dbReference>
<accession>A0A3M9N6X5</accession>
<evidence type="ECO:0000313" key="3">
    <source>
        <dbReference type="Proteomes" id="UP000271010"/>
    </source>
</evidence>
<keyword evidence="1" id="KW-0472">Membrane</keyword>
<keyword evidence="3" id="KW-1185">Reference proteome</keyword>
<organism evidence="2 3">
    <name type="scientific">Rufibacter immobilis</name>
    <dbReference type="NCBI Taxonomy" id="1348778"/>
    <lineage>
        <taxon>Bacteria</taxon>
        <taxon>Pseudomonadati</taxon>
        <taxon>Bacteroidota</taxon>
        <taxon>Cytophagia</taxon>
        <taxon>Cytophagales</taxon>
        <taxon>Hymenobacteraceae</taxon>
        <taxon>Rufibacter</taxon>
    </lineage>
</organism>
<sequence>MLARVPKFFRNFYFLTTLLFLVWMFFFDSNDFVTQFQTSRKLAVLEEERDYYLEKIEEVQKDRKELMSNPELLEKFAREKYLMKKPTEDLYIIVEKDEEELEAEQPPQQ</sequence>
<feature type="transmembrane region" description="Helical" evidence="1">
    <location>
        <begin position="12"/>
        <end position="27"/>
    </location>
</feature>
<gene>
    <name evidence="2" type="ORF">EFA69_01150</name>
</gene>
<keyword evidence="1" id="KW-0812">Transmembrane</keyword>
<dbReference type="Proteomes" id="UP000271010">
    <property type="component" value="Unassembled WGS sequence"/>
</dbReference>